<dbReference type="EMBL" id="JADAQX010000148">
    <property type="protein sequence ID" value="KAF8821669.1"/>
    <property type="molecule type" value="Genomic_DNA"/>
</dbReference>
<evidence type="ECO:0000256" key="1">
    <source>
        <dbReference type="SAM" id="Coils"/>
    </source>
</evidence>
<gene>
    <name evidence="4" type="ORF">IE077_001752</name>
</gene>
<keyword evidence="3" id="KW-1133">Transmembrane helix</keyword>
<keyword evidence="3" id="KW-0472">Membrane</keyword>
<feature type="non-terminal residue" evidence="4">
    <location>
        <position position="1"/>
    </location>
</feature>
<evidence type="ECO:0000313" key="4">
    <source>
        <dbReference type="EMBL" id="KAF8821669.1"/>
    </source>
</evidence>
<feature type="compositionally biased region" description="Low complexity" evidence="2">
    <location>
        <begin position="495"/>
        <end position="504"/>
    </location>
</feature>
<dbReference type="PANTHER" id="PTHR33598">
    <property type="entry name" value="OS02G0833400 PROTEIN"/>
    <property type="match status" value="1"/>
</dbReference>
<evidence type="ECO:0000313" key="5">
    <source>
        <dbReference type="Proteomes" id="UP000823046"/>
    </source>
</evidence>
<evidence type="ECO:0000256" key="2">
    <source>
        <dbReference type="SAM" id="MobiDB-lite"/>
    </source>
</evidence>
<sequence>RSNHNYKSSRLENGISRCKHVTLLSMVVALPLLVYAAAITSCSTPLSGALWPTPDSAINSFNGCYSRHARCRSLSQKGTCMLGMLPSVMFSTTVLAWKTKKKPIFCCNFLSYPWSSGLGKAGNNQIKGDAAKRVSSDLRTISNLRALFIFNTGINLFAHDYMTIPKSNMFQYNLSNSVSAFLPSFRSISFRSQLWPHSSCRNSAQLCCRDLSKVYINGADTCFPIMNDREDSILKMKPPHFAYLKGMIPYNSRLRIFERKSRDLKIRTKLNPMPFTLLYSNSNENYSQDSLDDNGDSQDEDGGDESAFNGNSSDELLPEENPTTGQKLELPLSATHKDVPFKNVADAFDKLKRNHTDFLLTMGTDVGSSKRSLTFPNNAFFEAVVRLAPNELISRFVQSTPKRVQEAARTTVLGLLGTLPKFALETTVLTTGEKLANLMFQLQITGYMFKNAEYRMSLSDCFKFVIPPQSSIASPWFPGNIGAKQVTAISSQMWNTSSNTNSPKNTDDLTSNDSATPENSQIEHFESTNFPQKNVNKGASNISGRIYVQLTDGKTIEVDAAQLVGELRTQIRDLRTELENLTTSRENVKEIDLLSYIKSLPEVQMRSLTENISEDVIEAMRKLTSIVVEGLGAGKDFSGETITQQTGSVIAQLCMWQLAVGYNLRELEVREEIRRSFGDT</sequence>
<accession>A0ABQ7JCR0</accession>
<reference evidence="4 5" key="1">
    <citation type="journal article" date="2020" name="bioRxiv">
        <title>Metabolic contributions of an alphaproteobacterial endosymbiont in the apicomplexan Cardiosporidium cionae.</title>
        <authorList>
            <person name="Hunter E.S."/>
            <person name="Paight C.J."/>
            <person name="Lane C.E."/>
        </authorList>
    </citation>
    <scope>NUCLEOTIDE SEQUENCE [LARGE SCALE GENOMIC DNA]</scope>
    <source>
        <strain evidence="4">ESH_2018</strain>
    </source>
</reference>
<feature type="region of interest" description="Disordered" evidence="2">
    <location>
        <begin position="286"/>
        <end position="332"/>
    </location>
</feature>
<keyword evidence="3" id="KW-0812">Transmembrane</keyword>
<feature type="region of interest" description="Disordered" evidence="2">
    <location>
        <begin position="494"/>
        <end position="520"/>
    </location>
</feature>
<comment type="caution">
    <text evidence="4">The sequence shown here is derived from an EMBL/GenBank/DDBJ whole genome shotgun (WGS) entry which is preliminary data.</text>
</comment>
<name>A0ABQ7JCR0_9APIC</name>
<keyword evidence="1" id="KW-0175">Coiled coil</keyword>
<proteinExistence type="predicted"/>
<feature type="compositionally biased region" description="Acidic residues" evidence="2">
    <location>
        <begin position="290"/>
        <end position="304"/>
    </location>
</feature>
<dbReference type="Pfam" id="PF05542">
    <property type="entry name" value="DUF760"/>
    <property type="match status" value="2"/>
</dbReference>
<evidence type="ECO:0000256" key="3">
    <source>
        <dbReference type="SAM" id="Phobius"/>
    </source>
</evidence>
<keyword evidence="5" id="KW-1185">Reference proteome</keyword>
<dbReference type="InterPro" id="IPR008479">
    <property type="entry name" value="DUF760"/>
</dbReference>
<organism evidence="4 5">
    <name type="scientific">Cardiosporidium cionae</name>
    <dbReference type="NCBI Taxonomy" id="476202"/>
    <lineage>
        <taxon>Eukaryota</taxon>
        <taxon>Sar</taxon>
        <taxon>Alveolata</taxon>
        <taxon>Apicomplexa</taxon>
        <taxon>Aconoidasida</taxon>
        <taxon>Nephromycida</taxon>
        <taxon>Cardiosporidium</taxon>
    </lineage>
</organism>
<feature type="transmembrane region" description="Helical" evidence="3">
    <location>
        <begin position="21"/>
        <end position="38"/>
    </location>
</feature>
<protein>
    <submittedName>
        <fullName evidence="4">Uncharacterized protein</fullName>
    </submittedName>
</protein>
<feature type="coiled-coil region" evidence="1">
    <location>
        <begin position="564"/>
        <end position="591"/>
    </location>
</feature>
<feature type="compositionally biased region" description="Polar residues" evidence="2">
    <location>
        <begin position="508"/>
        <end position="520"/>
    </location>
</feature>
<dbReference type="Proteomes" id="UP000823046">
    <property type="component" value="Unassembled WGS sequence"/>
</dbReference>
<dbReference type="PANTHER" id="PTHR33598:SF4">
    <property type="entry name" value="OS02G0833400 PROTEIN"/>
    <property type="match status" value="1"/>
</dbReference>